<dbReference type="FunFam" id="1.20.1260.100:FF:000001">
    <property type="entry name" value="translocator protein 2"/>
    <property type="match status" value="1"/>
</dbReference>
<dbReference type="Pfam" id="PF03073">
    <property type="entry name" value="TspO_MBR"/>
    <property type="match status" value="1"/>
</dbReference>
<feature type="transmembrane region" description="Helical" evidence="6">
    <location>
        <begin position="142"/>
        <end position="163"/>
    </location>
</feature>
<dbReference type="Proteomes" id="UP000831484">
    <property type="component" value="Plasmid pdjl-6-4"/>
</dbReference>
<protein>
    <submittedName>
        <fullName evidence="7">Tryptophan-rich sensory protein</fullName>
    </submittedName>
</protein>
<dbReference type="InterPro" id="IPR038330">
    <property type="entry name" value="TspO/MBR-related_sf"/>
</dbReference>
<keyword evidence="8" id="KW-1185">Reference proteome</keyword>
<evidence type="ECO:0000256" key="6">
    <source>
        <dbReference type="SAM" id="Phobius"/>
    </source>
</evidence>
<dbReference type="PANTHER" id="PTHR10057:SF0">
    <property type="entry name" value="TRANSLOCATOR PROTEIN"/>
    <property type="match status" value="1"/>
</dbReference>
<evidence type="ECO:0000256" key="2">
    <source>
        <dbReference type="ARBA" id="ARBA00007524"/>
    </source>
</evidence>
<proteinExistence type="inferred from homology"/>
<keyword evidence="7" id="KW-0614">Plasmid</keyword>
<keyword evidence="5 6" id="KW-0472">Membrane</keyword>
<comment type="subcellular location">
    <subcellularLocation>
        <location evidence="1">Membrane</location>
        <topology evidence="1">Multi-pass membrane protein</topology>
    </subcellularLocation>
</comment>
<evidence type="ECO:0000313" key="8">
    <source>
        <dbReference type="Proteomes" id="UP000831484"/>
    </source>
</evidence>
<keyword evidence="3 6" id="KW-0812">Transmembrane</keyword>
<comment type="similarity">
    <text evidence="2">Belongs to the TspO/BZRP family.</text>
</comment>
<evidence type="ECO:0000256" key="3">
    <source>
        <dbReference type="ARBA" id="ARBA00022692"/>
    </source>
</evidence>
<dbReference type="AlphaFoldDB" id="A0AB38RN09"/>
<dbReference type="GO" id="GO:0033013">
    <property type="term" value="P:tetrapyrrole metabolic process"/>
    <property type="evidence" value="ECO:0007669"/>
    <property type="project" value="UniProtKB-ARBA"/>
</dbReference>
<name>A0AB38RN09_RHOSG</name>
<reference evidence="8" key="1">
    <citation type="journal article" date="2022" name="Environ. Microbiol.">
        <title>Functional analysis, diversity, and distribution of carbendazim hydrolases MheI and CbmA, responsible for the initial step in carbendazim degradation.</title>
        <authorList>
            <person name="Zhang M."/>
            <person name="Bai X."/>
            <person name="Li Q."/>
            <person name="Zhang L."/>
            <person name="Zhu Q."/>
            <person name="Gao S."/>
            <person name="Ke Z."/>
            <person name="Jiang M."/>
            <person name="Hu J."/>
            <person name="Qiu J."/>
            <person name="Hong Q."/>
        </authorList>
    </citation>
    <scope>NUCLEOTIDE SEQUENCE [LARGE SCALE GENOMIC DNA]</scope>
    <source>
        <strain evidence="8">djl-6</strain>
    </source>
</reference>
<organism evidence="7 8">
    <name type="scientific">Rhodococcus qingshengii JCM 15477</name>
    <dbReference type="NCBI Taxonomy" id="1303681"/>
    <lineage>
        <taxon>Bacteria</taxon>
        <taxon>Bacillati</taxon>
        <taxon>Actinomycetota</taxon>
        <taxon>Actinomycetes</taxon>
        <taxon>Mycobacteriales</taxon>
        <taxon>Nocardiaceae</taxon>
        <taxon>Rhodococcus</taxon>
        <taxon>Rhodococcus erythropolis group</taxon>
    </lineage>
</organism>
<evidence type="ECO:0000313" key="7">
    <source>
        <dbReference type="EMBL" id="UPU46763.1"/>
    </source>
</evidence>
<dbReference type="GO" id="GO:0016020">
    <property type="term" value="C:membrane"/>
    <property type="evidence" value="ECO:0007669"/>
    <property type="project" value="UniProtKB-SubCell"/>
</dbReference>
<keyword evidence="4 6" id="KW-1133">Transmembrane helix</keyword>
<dbReference type="EMBL" id="CP096567">
    <property type="protein sequence ID" value="UPU46763.1"/>
    <property type="molecule type" value="Genomic_DNA"/>
</dbReference>
<evidence type="ECO:0000256" key="1">
    <source>
        <dbReference type="ARBA" id="ARBA00004141"/>
    </source>
</evidence>
<evidence type="ECO:0000256" key="4">
    <source>
        <dbReference type="ARBA" id="ARBA00022989"/>
    </source>
</evidence>
<dbReference type="Gene3D" id="1.20.1260.100">
    <property type="entry name" value="TspO/MBR protein"/>
    <property type="match status" value="1"/>
</dbReference>
<dbReference type="RefSeq" id="WP_231914989.1">
    <property type="nucleotide sequence ID" value="NZ_CP096567.1"/>
</dbReference>
<accession>A0AB38RN09</accession>
<dbReference type="CDD" id="cd15904">
    <property type="entry name" value="TSPO_MBR"/>
    <property type="match status" value="1"/>
</dbReference>
<dbReference type="PIRSF" id="PIRSF005859">
    <property type="entry name" value="PBR"/>
    <property type="match status" value="1"/>
</dbReference>
<evidence type="ECO:0000256" key="5">
    <source>
        <dbReference type="ARBA" id="ARBA00023136"/>
    </source>
</evidence>
<sequence length="167" mass="18504">MPESRSFLRKWLPRTGTMTTAAAVAGSVASRWPDRSPWFEKLRKPSFQPPPITFPVVWTVLYADIAVSTALTLERLTENGDETAARDYTRALTTNLLVNAGWSWVFFRSHRLRTAPVVAAILTVSSADLTGRTLPVRRTAGVALAPYPVWCAFATVLSTALWLENRG</sequence>
<dbReference type="PANTHER" id="PTHR10057">
    <property type="entry name" value="PERIPHERAL-TYPE BENZODIAZEPINE RECEPTOR"/>
    <property type="match status" value="1"/>
</dbReference>
<gene>
    <name evidence="7" type="ORF">M0639_31670</name>
</gene>
<geneLocation type="plasmid" evidence="7 8">
    <name>pdjl-6-4</name>
</geneLocation>
<dbReference type="InterPro" id="IPR004307">
    <property type="entry name" value="TspO_MBR"/>
</dbReference>